<organism evidence="1 2">
    <name type="scientific">Photobacterium carnosum</name>
    <dbReference type="NCBI Taxonomy" id="2023717"/>
    <lineage>
        <taxon>Bacteria</taxon>
        <taxon>Pseudomonadati</taxon>
        <taxon>Pseudomonadota</taxon>
        <taxon>Gammaproteobacteria</taxon>
        <taxon>Vibrionales</taxon>
        <taxon>Vibrionaceae</taxon>
        <taxon>Photobacterium</taxon>
    </lineage>
</organism>
<name>A0A2N4UPS3_9GAMM</name>
<accession>A0A2N4UPS3</accession>
<evidence type="ECO:0000313" key="1">
    <source>
        <dbReference type="EMBL" id="PLC57015.1"/>
    </source>
</evidence>
<evidence type="ECO:0000313" key="2">
    <source>
        <dbReference type="Proteomes" id="UP000234420"/>
    </source>
</evidence>
<dbReference type="Proteomes" id="UP000234420">
    <property type="component" value="Unassembled WGS sequence"/>
</dbReference>
<reference evidence="1 2" key="1">
    <citation type="journal article" date="2018" name="Syst. Appl. Microbiol.">
        <title>Photobacterium carnosum sp. nov., isolated from spoiled modified atmosphere packaged poultry meat.</title>
        <authorList>
            <person name="Hilgarth M."/>
            <person name="Fuertes S."/>
            <person name="Ehrmann M."/>
            <person name="Vogel R.F."/>
        </authorList>
    </citation>
    <scope>NUCLEOTIDE SEQUENCE [LARGE SCALE GENOMIC DNA]</scope>
    <source>
        <strain evidence="1 2">TMW 2.2021</strain>
    </source>
</reference>
<dbReference type="AlphaFoldDB" id="A0A2N4UPS3"/>
<comment type="caution">
    <text evidence="1">The sequence shown here is derived from an EMBL/GenBank/DDBJ whole genome shotgun (WGS) entry which is preliminary data.</text>
</comment>
<dbReference type="EMBL" id="NPIB01000021">
    <property type="protein sequence ID" value="PLC57015.1"/>
    <property type="molecule type" value="Genomic_DNA"/>
</dbReference>
<sequence length="79" mass="8797">MFTAVLKKHAEKGALVRKSINRVQCHNLKGTDLACAISEAKGLCKEYALDYAITYPRLSLPDFSEARQDLDSAISNLRK</sequence>
<dbReference type="RefSeq" id="WP_065207982.1">
    <property type="nucleotide sequence ID" value="NZ_JABJXE010000011.1"/>
</dbReference>
<keyword evidence="2" id="KW-1185">Reference proteome</keyword>
<proteinExistence type="predicted"/>
<protein>
    <submittedName>
        <fullName evidence="1">Uncharacterized protein</fullName>
    </submittedName>
</protein>
<gene>
    <name evidence="1" type="ORF">CIK00_15475</name>
</gene>